<reference evidence="10" key="1">
    <citation type="submission" date="2016-10" db="EMBL/GenBank/DDBJ databases">
        <authorList>
            <person name="Varghese N."/>
        </authorList>
    </citation>
    <scope>NUCLEOTIDE SEQUENCE [LARGE SCALE GENOMIC DNA]</scope>
    <source>
        <strain evidence="10">DSM 45096 / BCRC 16803 / CGMCC 4.1857 / CIP 109030 / JCM 12277 / KCTC 19219 / NBRC 100920 / 33214</strain>
    </source>
</reference>
<dbReference type="InterPro" id="IPR014284">
    <property type="entry name" value="RNA_pol_sigma-70_dom"/>
</dbReference>
<protein>
    <recommendedName>
        <fullName evidence="6">RNA polymerase sigma factor</fullName>
    </recommendedName>
</protein>
<dbReference type="GO" id="GO:0006352">
    <property type="term" value="P:DNA-templated transcription initiation"/>
    <property type="evidence" value="ECO:0007669"/>
    <property type="project" value="InterPro"/>
</dbReference>
<dbReference type="SUPFAM" id="SSF88659">
    <property type="entry name" value="Sigma3 and sigma4 domains of RNA polymerase sigma factors"/>
    <property type="match status" value="1"/>
</dbReference>
<dbReference type="InterPro" id="IPR007627">
    <property type="entry name" value="RNA_pol_sigma70_r2"/>
</dbReference>
<dbReference type="InterPro" id="IPR000838">
    <property type="entry name" value="RNA_pol_sigma70_ECF_CS"/>
</dbReference>
<sequence length="732" mass="78662">MSGESGARGGKAAAPTPPGAATPPGTEVHTTDVHAAVSAVWRLESARIVAALVRIVRDVGAAEELAQDAMVAALEQWPATGVPNNPAAWLTTIAKRRAVDRIRREQREERKQAELARERDRGEPVQPADEVGEVGDGDAGDESADVLRLLLLTCHPALPPQARIALTLRLLAGLTPDEIARALLLDTTTVTRRIADGKRILAHQRVDFSAAPAAEEVSERIGAALEVVYLVFNEGYAATSGEDLIRPELCLTALRLGRLLARLAPREPEAHALVALMELQASRQAARTGPDGEPVQLHEQNRGRWDPLLIRRGFEAMLRARDLLAGDRPGPPGPYLLQAAIAVCHAQARTDEDTDWTQIAALYQALSHLLPTPVVQLNRAVAVGRAEGPQAGLDLLDSLRLDPTLQDYHLLPSVRADLLQRLGRTTEARSEFRRAAGLTRNDAERAFLLRRAEALSRTEPRGGADAQGGDGSIGRQLGQAADEFLAGTGWGAATRRSYAQTMHRLCAGLGATAPLDEVTADQVARVFRAAWGAAAPATWNRHRATLRSFAAWAGQDALADAVPRRATDAARVAAPTSAPGTLGGGRAPSQAALPREVLRSLLRDPAIPARDRLLWRVLHESGATVTAVLALNVQDVDLPHDRARSGRSFICWRPATTSHVAQLAGGRTSGPLFLSARRPAPARTPADAADLCPQTGRRRLSYERAEYQFKQATRQLDPAGVGFTLRLLRTGR</sequence>
<dbReference type="NCBIfam" id="TIGR02937">
    <property type="entry name" value="sigma70-ECF"/>
    <property type="match status" value="1"/>
</dbReference>
<evidence type="ECO:0000256" key="6">
    <source>
        <dbReference type="RuleBase" id="RU000716"/>
    </source>
</evidence>
<keyword evidence="2 6" id="KW-0805">Transcription regulation</keyword>
<feature type="region of interest" description="Disordered" evidence="7">
    <location>
        <begin position="109"/>
        <end position="138"/>
    </location>
</feature>
<dbReference type="PANTHER" id="PTHR47756:SF1">
    <property type="entry name" value="BLL0085 PROTEIN"/>
    <property type="match status" value="1"/>
</dbReference>
<dbReference type="GO" id="GO:0016987">
    <property type="term" value="F:sigma factor activity"/>
    <property type="evidence" value="ECO:0007669"/>
    <property type="project" value="UniProtKB-KW"/>
</dbReference>
<dbReference type="GO" id="GO:0006950">
    <property type="term" value="P:response to stress"/>
    <property type="evidence" value="ECO:0007669"/>
    <property type="project" value="UniProtKB-ARBA"/>
</dbReference>
<keyword evidence="10" id="KW-1185">Reference proteome</keyword>
<feature type="compositionally biased region" description="Basic and acidic residues" evidence="7">
    <location>
        <begin position="109"/>
        <end position="123"/>
    </location>
</feature>
<comment type="similarity">
    <text evidence="1 6">Belongs to the sigma-70 factor family. ECF subfamily.</text>
</comment>
<evidence type="ECO:0000256" key="1">
    <source>
        <dbReference type="ARBA" id="ARBA00010641"/>
    </source>
</evidence>
<dbReference type="eggNOG" id="COG4974">
    <property type="taxonomic scope" value="Bacteria"/>
</dbReference>
<evidence type="ECO:0000256" key="7">
    <source>
        <dbReference type="SAM" id="MobiDB-lite"/>
    </source>
</evidence>
<dbReference type="InterPro" id="IPR013249">
    <property type="entry name" value="RNA_pol_sigma70_r4_t2"/>
</dbReference>
<dbReference type="InterPro" id="IPR011010">
    <property type="entry name" value="DNA_brk_join_enz"/>
</dbReference>
<dbReference type="EMBL" id="FOAZ01000006">
    <property type="protein sequence ID" value="SEL15386.1"/>
    <property type="molecule type" value="Genomic_DNA"/>
</dbReference>
<dbReference type="eggNOG" id="COG4941">
    <property type="taxonomic scope" value="Bacteria"/>
</dbReference>
<accession>A0A1H7MVK5</accession>
<evidence type="ECO:0000313" key="9">
    <source>
        <dbReference type="EMBL" id="SEL15386.1"/>
    </source>
</evidence>
<dbReference type="InterPro" id="IPR044068">
    <property type="entry name" value="CB"/>
</dbReference>
<dbReference type="STRING" id="235985.SAMN05414137_10694"/>
<evidence type="ECO:0000313" key="10">
    <source>
        <dbReference type="Proteomes" id="UP000183015"/>
    </source>
</evidence>
<keyword evidence="4 6" id="KW-0804">Transcription</keyword>
<dbReference type="InterPro" id="IPR036388">
    <property type="entry name" value="WH-like_DNA-bd_sf"/>
</dbReference>
<dbReference type="AlphaFoldDB" id="A0A1H7MVK5"/>
<dbReference type="Pfam" id="PF04542">
    <property type="entry name" value="Sigma70_r2"/>
    <property type="match status" value="1"/>
</dbReference>
<dbReference type="PROSITE" id="PS01063">
    <property type="entry name" value="SIGMA70_ECF"/>
    <property type="match status" value="1"/>
</dbReference>
<dbReference type="Pfam" id="PF20239">
    <property type="entry name" value="DUF6596"/>
    <property type="match status" value="1"/>
</dbReference>
<evidence type="ECO:0000256" key="5">
    <source>
        <dbReference type="PROSITE-ProRule" id="PRU01248"/>
    </source>
</evidence>
<organism evidence="9 10">
    <name type="scientific">Streptacidiphilus jiangxiensis</name>
    <dbReference type="NCBI Taxonomy" id="235985"/>
    <lineage>
        <taxon>Bacteria</taxon>
        <taxon>Bacillati</taxon>
        <taxon>Actinomycetota</taxon>
        <taxon>Actinomycetes</taxon>
        <taxon>Kitasatosporales</taxon>
        <taxon>Streptomycetaceae</taxon>
        <taxon>Streptacidiphilus</taxon>
    </lineage>
</organism>
<dbReference type="Proteomes" id="UP000183015">
    <property type="component" value="Unassembled WGS sequence"/>
</dbReference>
<name>A0A1H7MVK5_STRJI</name>
<dbReference type="Pfam" id="PF08281">
    <property type="entry name" value="Sigma70_r4_2"/>
    <property type="match status" value="1"/>
</dbReference>
<evidence type="ECO:0000259" key="8">
    <source>
        <dbReference type="PROSITE" id="PS51900"/>
    </source>
</evidence>
<dbReference type="InterPro" id="IPR013325">
    <property type="entry name" value="RNA_pol_sigma_r2"/>
</dbReference>
<dbReference type="SUPFAM" id="SSF88946">
    <property type="entry name" value="Sigma2 domain of RNA polymerase sigma factors"/>
    <property type="match status" value="1"/>
</dbReference>
<proteinExistence type="inferred from homology"/>
<dbReference type="PANTHER" id="PTHR47756">
    <property type="entry name" value="BLL6612 PROTEIN-RELATED"/>
    <property type="match status" value="1"/>
</dbReference>
<dbReference type="InterPro" id="IPR013324">
    <property type="entry name" value="RNA_pol_sigma_r3/r4-like"/>
</dbReference>
<keyword evidence="5 6" id="KW-0238">DNA-binding</keyword>
<evidence type="ECO:0000256" key="2">
    <source>
        <dbReference type="ARBA" id="ARBA00023015"/>
    </source>
</evidence>
<dbReference type="SUPFAM" id="SSF56349">
    <property type="entry name" value="DNA breaking-rejoining enzymes"/>
    <property type="match status" value="1"/>
</dbReference>
<dbReference type="Gene3D" id="1.10.10.10">
    <property type="entry name" value="Winged helix-like DNA-binding domain superfamily/Winged helix DNA-binding domain"/>
    <property type="match status" value="1"/>
</dbReference>
<keyword evidence="3 6" id="KW-0731">Sigma factor</keyword>
<dbReference type="GO" id="GO:0003677">
    <property type="term" value="F:DNA binding"/>
    <property type="evidence" value="ECO:0007669"/>
    <property type="project" value="UniProtKB-UniRule"/>
</dbReference>
<evidence type="ECO:0000256" key="3">
    <source>
        <dbReference type="ARBA" id="ARBA00023082"/>
    </source>
</evidence>
<gene>
    <name evidence="9" type="ORF">SAMN05414137_10694</name>
</gene>
<dbReference type="RefSeq" id="WP_082014997.1">
    <property type="nucleotide sequence ID" value="NZ_BBPN01000012.1"/>
</dbReference>
<feature type="domain" description="Core-binding (CB)" evidence="8">
    <location>
        <begin position="475"/>
        <end position="554"/>
    </location>
</feature>
<dbReference type="Gene3D" id="1.10.1740.10">
    <property type="match status" value="1"/>
</dbReference>
<feature type="region of interest" description="Disordered" evidence="7">
    <location>
        <begin position="1"/>
        <end position="29"/>
    </location>
</feature>
<dbReference type="PROSITE" id="PS51900">
    <property type="entry name" value="CB"/>
    <property type="match status" value="1"/>
</dbReference>
<evidence type="ECO:0000256" key="4">
    <source>
        <dbReference type="ARBA" id="ARBA00023163"/>
    </source>
</evidence>
<dbReference type="InterPro" id="IPR046531">
    <property type="entry name" value="DUF6596"/>
</dbReference>